<reference evidence="3 4" key="1">
    <citation type="submission" date="2023-04" db="EMBL/GenBank/DDBJ databases">
        <title>Funneling lignin-derived compounds into biodiesel using alkali-halophilic Citricoccus sp. P2.</title>
        <authorList>
            <person name="Luo C.-B."/>
        </authorList>
    </citation>
    <scope>NUCLEOTIDE SEQUENCE [LARGE SCALE GENOMIC DNA]</scope>
    <source>
        <strain evidence="3 4">P2</strain>
    </source>
</reference>
<dbReference type="Pfam" id="PF00501">
    <property type="entry name" value="AMP-binding"/>
    <property type="match status" value="1"/>
</dbReference>
<evidence type="ECO:0000313" key="4">
    <source>
        <dbReference type="Proteomes" id="UP001219037"/>
    </source>
</evidence>
<dbReference type="Gene3D" id="3.40.50.12780">
    <property type="entry name" value="N-terminal domain of ligase-like"/>
    <property type="match status" value="1"/>
</dbReference>
<dbReference type="PANTHER" id="PTHR43767:SF10">
    <property type="entry name" value="SURFACTIN SYNTHASE SUBUNIT 1"/>
    <property type="match status" value="1"/>
</dbReference>
<organism evidence="3 4">
    <name type="scientific">Citricoccus muralis</name>
    <dbReference type="NCBI Taxonomy" id="169134"/>
    <lineage>
        <taxon>Bacteria</taxon>
        <taxon>Bacillati</taxon>
        <taxon>Actinomycetota</taxon>
        <taxon>Actinomycetes</taxon>
        <taxon>Micrococcales</taxon>
        <taxon>Micrococcaceae</taxon>
        <taxon>Citricoccus</taxon>
    </lineage>
</organism>
<dbReference type="InterPro" id="IPR000873">
    <property type="entry name" value="AMP-dep_synth/lig_dom"/>
</dbReference>
<feature type="domain" description="AMP-dependent synthetase/ligase" evidence="1">
    <location>
        <begin position="49"/>
        <end position="224"/>
    </location>
</feature>
<dbReference type="Proteomes" id="UP001219037">
    <property type="component" value="Chromosome"/>
</dbReference>
<evidence type="ECO:0000259" key="2">
    <source>
        <dbReference type="Pfam" id="PF13193"/>
    </source>
</evidence>
<dbReference type="SUPFAM" id="SSF56801">
    <property type="entry name" value="Acetyl-CoA synthetase-like"/>
    <property type="match status" value="1"/>
</dbReference>
<feature type="domain" description="AMP-binding enzyme C-terminal" evidence="2">
    <location>
        <begin position="308"/>
        <end position="383"/>
    </location>
</feature>
<dbReference type="InterPro" id="IPR045851">
    <property type="entry name" value="AMP-bd_C_sf"/>
</dbReference>
<dbReference type="RefSeq" id="WP_278157531.1">
    <property type="nucleotide sequence ID" value="NZ_CP121252.1"/>
</dbReference>
<dbReference type="CDD" id="cd04433">
    <property type="entry name" value="AFD_class_I"/>
    <property type="match status" value="1"/>
</dbReference>
<accession>A0ABY8H5H4</accession>
<keyword evidence="4" id="KW-1185">Reference proteome</keyword>
<evidence type="ECO:0000259" key="1">
    <source>
        <dbReference type="Pfam" id="PF00501"/>
    </source>
</evidence>
<dbReference type="EMBL" id="CP121252">
    <property type="protein sequence ID" value="WFP16389.1"/>
    <property type="molecule type" value="Genomic_DNA"/>
</dbReference>
<dbReference type="GO" id="GO:0016874">
    <property type="term" value="F:ligase activity"/>
    <property type="evidence" value="ECO:0007669"/>
    <property type="project" value="UniProtKB-KW"/>
</dbReference>
<evidence type="ECO:0000313" key="3">
    <source>
        <dbReference type="EMBL" id="WFP16389.1"/>
    </source>
</evidence>
<dbReference type="Pfam" id="PF13193">
    <property type="entry name" value="AMP-binding_C"/>
    <property type="match status" value="1"/>
</dbReference>
<name>A0ABY8H5H4_9MICC</name>
<protein>
    <submittedName>
        <fullName evidence="3">Fatty acid--CoA ligase family protein</fullName>
    </submittedName>
</protein>
<dbReference type="InterPro" id="IPR042099">
    <property type="entry name" value="ANL_N_sf"/>
</dbReference>
<dbReference type="PANTHER" id="PTHR43767">
    <property type="entry name" value="LONG-CHAIN-FATTY-ACID--COA LIGASE"/>
    <property type="match status" value="1"/>
</dbReference>
<gene>
    <name evidence="3" type="ORF">P8192_13565</name>
</gene>
<dbReference type="Gene3D" id="3.30.300.30">
    <property type="match status" value="1"/>
</dbReference>
<dbReference type="InterPro" id="IPR050237">
    <property type="entry name" value="ATP-dep_AMP-bd_enzyme"/>
</dbReference>
<dbReference type="InterPro" id="IPR025110">
    <property type="entry name" value="AMP-bd_C"/>
</dbReference>
<sequence length="401" mass="42559">MSSLELVPLRGADHGAVLREALRVRDDGGVPLVGDERWSDAHWESVVAQVRAGLERMPDTAGHNAAVAWASFTSGSTAAPKVVLRSAASWEVAFEPLSRLLGVAAGDTLLIPVHPVSSMALFAAAHAHHSGLEIAVPGRHRVRAEDLVGPAVVHCTPLQLGDIVELLEAGSMGLDTESTTWRSTLRAALVGGARLAPELRARAERCGLSVVSYYGAAELSLVAVDQGSGLRAWPGVELEDRDGVLWVRSQQCALVRVTPDGAVPIADAQGWASVGDRVRWSDDGALVPQGRSDGAMLTAGATVVPEDVEAVLEQHPDVDAALVYGEDDAVLGQRVCARIQWRGGVRAEVLRDIRAFAREHLTPAQRPRRWQLVDALPRTASGKVLRVRTEGTGEIDGGVDA</sequence>
<proteinExistence type="predicted"/>
<keyword evidence="3" id="KW-0436">Ligase</keyword>